<feature type="region of interest" description="Disordered" evidence="10">
    <location>
        <begin position="435"/>
        <end position="457"/>
    </location>
</feature>
<reference evidence="14" key="2">
    <citation type="submission" date="2015-01" db="EMBL/GenBank/DDBJ databases">
        <title>Evolutionary Origins and Diversification of the Mycorrhizal Mutualists.</title>
        <authorList>
            <consortium name="DOE Joint Genome Institute"/>
            <consortium name="Mycorrhizal Genomics Consortium"/>
            <person name="Kohler A."/>
            <person name="Kuo A."/>
            <person name="Nagy L.G."/>
            <person name="Floudas D."/>
            <person name="Copeland A."/>
            <person name="Barry K.W."/>
            <person name="Cichocki N."/>
            <person name="Veneault-Fourrey C."/>
            <person name="LaButti K."/>
            <person name="Lindquist E.A."/>
            <person name="Lipzen A."/>
            <person name="Lundell T."/>
            <person name="Morin E."/>
            <person name="Murat C."/>
            <person name="Riley R."/>
            <person name="Ohm R."/>
            <person name="Sun H."/>
            <person name="Tunlid A."/>
            <person name="Henrissat B."/>
            <person name="Grigoriev I.V."/>
            <person name="Hibbett D.S."/>
            <person name="Martin F."/>
        </authorList>
    </citation>
    <scope>NUCLEOTIDE SEQUENCE [LARGE SCALE GENOMIC DNA]</scope>
    <source>
        <strain evidence="14">Ve08.2h10</strain>
    </source>
</reference>
<dbReference type="InterPro" id="IPR012341">
    <property type="entry name" value="6hp_glycosidase-like_sf"/>
</dbReference>
<evidence type="ECO:0000256" key="3">
    <source>
        <dbReference type="ARBA" id="ARBA00022801"/>
    </source>
</evidence>
<evidence type="ECO:0000256" key="10">
    <source>
        <dbReference type="SAM" id="MobiDB-lite"/>
    </source>
</evidence>
<dbReference type="Gene3D" id="1.50.10.10">
    <property type="match status" value="1"/>
</dbReference>
<evidence type="ECO:0000256" key="8">
    <source>
        <dbReference type="PROSITE-ProRule" id="PRU10060"/>
    </source>
</evidence>
<name>A0A0D0E5Y1_9AGAM</name>
<keyword evidence="11" id="KW-0812">Transmembrane</keyword>
<dbReference type="Proteomes" id="UP000054538">
    <property type="component" value="Unassembled WGS sequence"/>
</dbReference>
<evidence type="ECO:0000259" key="12">
    <source>
        <dbReference type="Pfam" id="PF00759"/>
    </source>
</evidence>
<evidence type="ECO:0000256" key="6">
    <source>
        <dbReference type="ARBA" id="ARBA00023295"/>
    </source>
</evidence>
<dbReference type="PANTHER" id="PTHR22298">
    <property type="entry name" value="ENDO-1,4-BETA-GLUCANASE"/>
    <property type="match status" value="1"/>
</dbReference>
<evidence type="ECO:0000256" key="4">
    <source>
        <dbReference type="ARBA" id="ARBA00023001"/>
    </source>
</evidence>
<evidence type="ECO:0000256" key="7">
    <source>
        <dbReference type="ARBA" id="ARBA00023326"/>
    </source>
</evidence>
<evidence type="ECO:0000313" key="14">
    <source>
        <dbReference type="Proteomes" id="UP000054538"/>
    </source>
</evidence>
<dbReference type="Pfam" id="PF00759">
    <property type="entry name" value="Glyco_hydro_9"/>
    <property type="match status" value="1"/>
</dbReference>
<dbReference type="EMBL" id="KN824837">
    <property type="protein sequence ID" value="KIL00272.1"/>
    <property type="molecule type" value="Genomic_DNA"/>
</dbReference>
<reference evidence="13 14" key="1">
    <citation type="submission" date="2014-04" db="EMBL/GenBank/DDBJ databases">
        <authorList>
            <consortium name="DOE Joint Genome Institute"/>
            <person name="Kuo A."/>
            <person name="Kohler A."/>
            <person name="Jargeat P."/>
            <person name="Nagy L.G."/>
            <person name="Floudas D."/>
            <person name="Copeland A."/>
            <person name="Barry K.W."/>
            <person name="Cichocki N."/>
            <person name="Veneault-Fourrey C."/>
            <person name="LaButti K."/>
            <person name="Lindquist E.A."/>
            <person name="Lipzen A."/>
            <person name="Lundell T."/>
            <person name="Morin E."/>
            <person name="Murat C."/>
            <person name="Sun H."/>
            <person name="Tunlid A."/>
            <person name="Henrissat B."/>
            <person name="Grigoriev I.V."/>
            <person name="Hibbett D.S."/>
            <person name="Martin F."/>
            <person name="Nordberg H.P."/>
            <person name="Cantor M.N."/>
            <person name="Hua S.X."/>
        </authorList>
    </citation>
    <scope>NUCLEOTIDE SEQUENCE [LARGE SCALE GENOMIC DNA]</scope>
    <source>
        <strain evidence="13 14">Ve08.2h10</strain>
    </source>
</reference>
<evidence type="ECO:0000256" key="5">
    <source>
        <dbReference type="ARBA" id="ARBA00023277"/>
    </source>
</evidence>
<comment type="similarity">
    <text evidence="2 8 9">Belongs to the glycosyl hydrolase 9 (cellulase E) family.</text>
</comment>
<accession>A0A0D0E5Y1</accession>
<feature type="compositionally biased region" description="Polar residues" evidence="10">
    <location>
        <begin position="435"/>
        <end position="456"/>
    </location>
</feature>
<comment type="catalytic activity">
    <reaction evidence="1 9">
        <text>Endohydrolysis of (1-&gt;4)-beta-D-glucosidic linkages in cellulose, lichenin and cereal beta-D-glucans.</text>
        <dbReference type="EC" id="3.2.1.4"/>
    </reaction>
</comment>
<evidence type="ECO:0000256" key="1">
    <source>
        <dbReference type="ARBA" id="ARBA00000966"/>
    </source>
</evidence>
<evidence type="ECO:0000256" key="9">
    <source>
        <dbReference type="RuleBase" id="RU361166"/>
    </source>
</evidence>
<dbReference type="SUPFAM" id="SSF48208">
    <property type="entry name" value="Six-hairpin glycosidases"/>
    <property type="match status" value="1"/>
</dbReference>
<dbReference type="OrthoDB" id="10257085at2759"/>
<dbReference type="EC" id="3.2.1.4" evidence="9"/>
<feature type="active site" evidence="8">
    <location>
        <position position="482"/>
    </location>
</feature>
<dbReference type="GO" id="GO:0008810">
    <property type="term" value="F:cellulase activity"/>
    <property type="evidence" value="ECO:0007669"/>
    <property type="project" value="UniProtKB-EC"/>
</dbReference>
<keyword evidence="5 8" id="KW-0119">Carbohydrate metabolism</keyword>
<feature type="signal peptide" evidence="9">
    <location>
        <begin position="1"/>
        <end position="25"/>
    </location>
</feature>
<evidence type="ECO:0000256" key="2">
    <source>
        <dbReference type="ARBA" id="ARBA00007072"/>
    </source>
</evidence>
<keyword evidence="11" id="KW-0472">Membrane</keyword>
<keyword evidence="3 8" id="KW-0378">Hydrolase</keyword>
<feature type="domain" description="Glycoside hydrolase family 9" evidence="12">
    <location>
        <begin position="57"/>
        <end position="503"/>
    </location>
</feature>
<dbReference type="InterPro" id="IPR008928">
    <property type="entry name" value="6-hairpin_glycosidase_sf"/>
</dbReference>
<proteinExistence type="inferred from homology"/>
<evidence type="ECO:0000256" key="11">
    <source>
        <dbReference type="SAM" id="Phobius"/>
    </source>
</evidence>
<evidence type="ECO:0000313" key="13">
    <source>
        <dbReference type="EMBL" id="KIL00272.1"/>
    </source>
</evidence>
<protein>
    <recommendedName>
        <fullName evidence="9">Endoglucanase</fullName>
        <ecNumber evidence="9">3.2.1.4</ecNumber>
    </recommendedName>
</protein>
<dbReference type="InterPro" id="IPR001701">
    <property type="entry name" value="Glyco_hydro_9"/>
</dbReference>
<feature type="chain" id="PRO_5005112003" description="Endoglucanase" evidence="9">
    <location>
        <begin position="26"/>
        <end position="587"/>
    </location>
</feature>
<sequence length="587" mass="63614">MYMFPSRPLMRPSLFLLLFSGPALAQLPLPQPPFMPQNASAGAVTSLGGSVPNPQWSSLLGNLLYFYEAQRSGKLPATNRVAWRNDSALSDGQDVHLDLTGGYYDAGDYIKCTFPLSFTLMSICWGATDFGKGYDLANQTPYLDDMLRWGLNWLIKAHPSDNTLFVQIADADTDNEYWGGDQTIPGPRTSYQINGTSPGTDAAAGAAAAFAACSNLYQNRVFSNSYSGPATLQNSTYASLLLQHAQQLYTFATSATGTEYQNSVPQAGEAYASSGYGDELAIATLFLSWATNSSSLYQEAESYYSHYNLSGYQGVFNWDTKTPGIPVLSAQIAQADPSFGNISQWQTEAEAYFDGVVYGSGHGYTTTGGLLYYPGDSDDASLNPALNAAMLLNRYIPLASTQTRKQDYYNFAKSQVDYALGNNPMSVPYIVGGNPNSPQNPHSAMASGGNNISDINNDPPEEAYVLYGAVVGGPDKYDRYFDIRGDWPETEPALDYNAPMLTLAAMHVLNDTSDPFYTSLQAGTYDSKRPNGMPCDAAYQEGCGGPQLSKAGQIAMGVIVGLPGIVIFSLISWWGWLVYRGGYDSFY</sequence>
<dbReference type="AlphaFoldDB" id="A0A0D0E5Y1"/>
<dbReference type="InParanoid" id="A0A0D0E5Y1"/>
<dbReference type="HOGENOM" id="CLU_008926_1_5_1"/>
<feature type="transmembrane region" description="Helical" evidence="11">
    <location>
        <begin position="554"/>
        <end position="579"/>
    </location>
</feature>
<keyword evidence="7 8" id="KW-0624">Polysaccharide degradation</keyword>
<keyword evidence="9" id="KW-0732">Signal</keyword>
<dbReference type="InterPro" id="IPR033126">
    <property type="entry name" value="Glyco_hydro_9_Asp/Glu_AS"/>
</dbReference>
<keyword evidence="14" id="KW-1185">Reference proteome</keyword>
<dbReference type="STRING" id="930991.A0A0D0E5Y1"/>
<dbReference type="GO" id="GO:0030245">
    <property type="term" value="P:cellulose catabolic process"/>
    <property type="evidence" value="ECO:0007669"/>
    <property type="project" value="UniProtKB-KW"/>
</dbReference>
<keyword evidence="4 9" id="KW-0136">Cellulose degradation</keyword>
<gene>
    <name evidence="13" type="ORF">PAXRUDRAFT_285390</name>
</gene>
<dbReference type="PROSITE" id="PS00698">
    <property type="entry name" value="GH9_3"/>
    <property type="match status" value="1"/>
</dbReference>
<keyword evidence="11" id="KW-1133">Transmembrane helix</keyword>
<feature type="active site" evidence="8">
    <location>
        <position position="491"/>
    </location>
</feature>
<keyword evidence="6 8" id="KW-0326">Glycosidase</keyword>
<organism evidence="13 14">
    <name type="scientific">Paxillus rubicundulus Ve08.2h10</name>
    <dbReference type="NCBI Taxonomy" id="930991"/>
    <lineage>
        <taxon>Eukaryota</taxon>
        <taxon>Fungi</taxon>
        <taxon>Dikarya</taxon>
        <taxon>Basidiomycota</taxon>
        <taxon>Agaricomycotina</taxon>
        <taxon>Agaricomycetes</taxon>
        <taxon>Agaricomycetidae</taxon>
        <taxon>Boletales</taxon>
        <taxon>Paxilineae</taxon>
        <taxon>Paxillaceae</taxon>
        <taxon>Paxillus</taxon>
    </lineage>
</organism>